<accession>J3NGH6</accession>
<dbReference type="RefSeq" id="XP_009216375.1">
    <property type="nucleotide sequence ID" value="XM_009218111.1"/>
</dbReference>
<feature type="region of interest" description="Disordered" evidence="1">
    <location>
        <begin position="35"/>
        <end position="73"/>
    </location>
</feature>
<dbReference type="VEuPathDB" id="FungiDB:GGTG_00366"/>
<dbReference type="Proteomes" id="UP000006039">
    <property type="component" value="Unassembled WGS sequence"/>
</dbReference>
<organism evidence="2">
    <name type="scientific">Gaeumannomyces tritici (strain R3-111a-1)</name>
    <name type="common">Wheat and barley take-all root rot fungus</name>
    <name type="synonym">Gaeumannomyces graminis var. tritici</name>
    <dbReference type="NCBI Taxonomy" id="644352"/>
    <lineage>
        <taxon>Eukaryota</taxon>
        <taxon>Fungi</taxon>
        <taxon>Dikarya</taxon>
        <taxon>Ascomycota</taxon>
        <taxon>Pezizomycotina</taxon>
        <taxon>Sordariomycetes</taxon>
        <taxon>Sordariomycetidae</taxon>
        <taxon>Magnaporthales</taxon>
        <taxon>Magnaporthaceae</taxon>
        <taxon>Gaeumannomyces</taxon>
    </lineage>
</organism>
<dbReference type="AlphaFoldDB" id="J3NGH6"/>
<reference evidence="3" key="5">
    <citation type="submission" date="2018-04" db="UniProtKB">
        <authorList>
            <consortium name="EnsemblFungi"/>
        </authorList>
    </citation>
    <scope>IDENTIFICATION</scope>
    <source>
        <strain evidence="3">R3-111a-1</strain>
    </source>
</reference>
<dbReference type="EMBL" id="GL385395">
    <property type="protein sequence ID" value="EJT80366.1"/>
    <property type="molecule type" value="Genomic_DNA"/>
</dbReference>
<feature type="compositionally biased region" description="Polar residues" evidence="1">
    <location>
        <begin position="63"/>
        <end position="73"/>
    </location>
</feature>
<dbReference type="GeneID" id="20340824"/>
<reference evidence="3" key="4">
    <citation type="journal article" date="2015" name="G3 (Bethesda)">
        <title>Genome sequences of three phytopathogenic species of the Magnaporthaceae family of fungi.</title>
        <authorList>
            <person name="Okagaki L.H."/>
            <person name="Nunes C.C."/>
            <person name="Sailsbery J."/>
            <person name="Clay B."/>
            <person name="Brown D."/>
            <person name="John T."/>
            <person name="Oh Y."/>
            <person name="Young N."/>
            <person name="Fitzgerald M."/>
            <person name="Haas B.J."/>
            <person name="Zeng Q."/>
            <person name="Young S."/>
            <person name="Adiconis X."/>
            <person name="Fan L."/>
            <person name="Levin J.Z."/>
            <person name="Mitchell T.K."/>
            <person name="Okubara P.A."/>
            <person name="Farman M.L."/>
            <person name="Kohn L.M."/>
            <person name="Birren B."/>
            <person name="Ma L.-J."/>
            <person name="Dean R.A."/>
        </authorList>
    </citation>
    <scope>NUCLEOTIDE SEQUENCE</scope>
    <source>
        <strain evidence="3">R3-111a-1</strain>
    </source>
</reference>
<evidence type="ECO:0000256" key="1">
    <source>
        <dbReference type="SAM" id="MobiDB-lite"/>
    </source>
</evidence>
<proteinExistence type="predicted"/>
<gene>
    <name evidence="3" type="primary">20340824</name>
    <name evidence="2" type="ORF">GGTG_00366</name>
</gene>
<evidence type="ECO:0000313" key="4">
    <source>
        <dbReference type="Proteomes" id="UP000006039"/>
    </source>
</evidence>
<feature type="region of interest" description="Disordered" evidence="1">
    <location>
        <begin position="1"/>
        <end position="21"/>
    </location>
</feature>
<dbReference type="OrthoDB" id="10623598at2759"/>
<dbReference type="HOGENOM" id="CLU_2704921_0_0_1"/>
<feature type="compositionally biased region" description="Polar residues" evidence="1">
    <location>
        <begin position="11"/>
        <end position="21"/>
    </location>
</feature>
<protein>
    <submittedName>
        <fullName evidence="2 3">Uncharacterized protein</fullName>
    </submittedName>
</protein>
<name>J3NGH6_GAET3</name>
<evidence type="ECO:0000313" key="3">
    <source>
        <dbReference type="EnsemblFungi" id="EJT80366"/>
    </source>
</evidence>
<keyword evidence="4" id="KW-1185">Reference proteome</keyword>
<sequence>MESFGKKRSLSEPNSNFGSQSGTCRLWLVAMIGTRPGGNLHRGSGEVLMEERDRTRDGRSAFPKSQSPACAPS</sequence>
<dbReference type="EnsemblFungi" id="EJT80366">
    <property type="protein sequence ID" value="EJT80366"/>
    <property type="gene ID" value="GGTG_00366"/>
</dbReference>
<reference evidence="2" key="3">
    <citation type="submission" date="2010-09" db="EMBL/GenBank/DDBJ databases">
        <title>Annotation of Gaeumannomyces graminis var. tritici R3-111a-1.</title>
        <authorList>
            <consortium name="The Broad Institute Genome Sequencing Platform"/>
            <person name="Ma L.-J."/>
            <person name="Dead R."/>
            <person name="Young S.K."/>
            <person name="Zeng Q."/>
            <person name="Gargeya S."/>
            <person name="Fitzgerald M."/>
            <person name="Haas B."/>
            <person name="Abouelleil A."/>
            <person name="Alvarado L."/>
            <person name="Arachchi H.M."/>
            <person name="Berlin A."/>
            <person name="Brown A."/>
            <person name="Chapman S.B."/>
            <person name="Chen Z."/>
            <person name="Dunbar C."/>
            <person name="Freedman E."/>
            <person name="Gearin G."/>
            <person name="Gellesch M."/>
            <person name="Goldberg J."/>
            <person name="Griggs A."/>
            <person name="Gujja S."/>
            <person name="Heiman D."/>
            <person name="Howarth C."/>
            <person name="Larson L."/>
            <person name="Lui A."/>
            <person name="MacDonald P.J.P."/>
            <person name="Mehta T."/>
            <person name="Montmayeur A."/>
            <person name="Murphy C."/>
            <person name="Neiman D."/>
            <person name="Pearson M."/>
            <person name="Priest M."/>
            <person name="Roberts A."/>
            <person name="Saif S."/>
            <person name="Shea T."/>
            <person name="Shenoy N."/>
            <person name="Sisk P."/>
            <person name="Stolte C."/>
            <person name="Sykes S."/>
            <person name="Yandava C."/>
            <person name="Wortman J."/>
            <person name="Nusbaum C."/>
            <person name="Birren B."/>
        </authorList>
    </citation>
    <scope>NUCLEOTIDE SEQUENCE</scope>
    <source>
        <strain evidence="2">R3-111a-1</strain>
    </source>
</reference>
<reference evidence="2" key="2">
    <citation type="submission" date="2010-07" db="EMBL/GenBank/DDBJ databases">
        <authorList>
            <consortium name="The Broad Institute Genome Sequencing Platform"/>
            <consortium name="Broad Institute Genome Sequencing Center for Infectious Disease"/>
            <person name="Ma L.-J."/>
            <person name="Dead R."/>
            <person name="Young S."/>
            <person name="Zeng Q."/>
            <person name="Koehrsen M."/>
            <person name="Alvarado L."/>
            <person name="Berlin A."/>
            <person name="Chapman S.B."/>
            <person name="Chen Z."/>
            <person name="Freedman E."/>
            <person name="Gellesch M."/>
            <person name="Goldberg J."/>
            <person name="Griggs A."/>
            <person name="Gujja S."/>
            <person name="Heilman E.R."/>
            <person name="Heiman D."/>
            <person name="Hepburn T."/>
            <person name="Howarth C."/>
            <person name="Jen D."/>
            <person name="Larson L."/>
            <person name="Mehta T."/>
            <person name="Neiman D."/>
            <person name="Pearson M."/>
            <person name="Roberts A."/>
            <person name="Saif S."/>
            <person name="Shea T."/>
            <person name="Shenoy N."/>
            <person name="Sisk P."/>
            <person name="Stolte C."/>
            <person name="Sykes S."/>
            <person name="Walk T."/>
            <person name="White J."/>
            <person name="Yandava C."/>
            <person name="Haas B."/>
            <person name="Nusbaum C."/>
            <person name="Birren B."/>
        </authorList>
    </citation>
    <scope>NUCLEOTIDE SEQUENCE</scope>
    <source>
        <strain evidence="2">R3-111a-1</strain>
    </source>
</reference>
<feature type="compositionally biased region" description="Basic and acidic residues" evidence="1">
    <location>
        <begin position="49"/>
        <end position="59"/>
    </location>
</feature>
<reference evidence="4" key="1">
    <citation type="submission" date="2010-07" db="EMBL/GenBank/DDBJ databases">
        <title>The genome sequence of Gaeumannomyces graminis var. tritici strain R3-111a-1.</title>
        <authorList>
            <consortium name="The Broad Institute Genome Sequencing Platform"/>
            <person name="Ma L.-J."/>
            <person name="Dead R."/>
            <person name="Young S."/>
            <person name="Zeng Q."/>
            <person name="Koehrsen M."/>
            <person name="Alvarado L."/>
            <person name="Berlin A."/>
            <person name="Chapman S.B."/>
            <person name="Chen Z."/>
            <person name="Freedman E."/>
            <person name="Gellesch M."/>
            <person name="Goldberg J."/>
            <person name="Griggs A."/>
            <person name="Gujja S."/>
            <person name="Heilman E.R."/>
            <person name="Heiman D."/>
            <person name="Hepburn T."/>
            <person name="Howarth C."/>
            <person name="Jen D."/>
            <person name="Larson L."/>
            <person name="Mehta T."/>
            <person name="Neiman D."/>
            <person name="Pearson M."/>
            <person name="Roberts A."/>
            <person name="Saif S."/>
            <person name="Shea T."/>
            <person name="Shenoy N."/>
            <person name="Sisk P."/>
            <person name="Stolte C."/>
            <person name="Sykes S."/>
            <person name="Walk T."/>
            <person name="White J."/>
            <person name="Yandava C."/>
            <person name="Haas B."/>
            <person name="Nusbaum C."/>
            <person name="Birren B."/>
        </authorList>
    </citation>
    <scope>NUCLEOTIDE SEQUENCE [LARGE SCALE GENOMIC DNA]</scope>
    <source>
        <strain evidence="4">R3-111a-1</strain>
    </source>
</reference>
<evidence type="ECO:0000313" key="2">
    <source>
        <dbReference type="EMBL" id="EJT80366.1"/>
    </source>
</evidence>